<feature type="non-terminal residue" evidence="2">
    <location>
        <position position="355"/>
    </location>
</feature>
<dbReference type="Gene3D" id="1.20.58.60">
    <property type="match status" value="1"/>
</dbReference>
<protein>
    <submittedName>
        <fullName evidence="2">Uncharacterized protein</fullName>
    </submittedName>
</protein>
<keyword evidence="3" id="KW-1185">Reference proteome</keyword>
<dbReference type="VEuPathDB" id="VectorBase:LDEU012440"/>
<accession>A0A443RWI7</accession>
<evidence type="ECO:0000313" key="3">
    <source>
        <dbReference type="Proteomes" id="UP000288716"/>
    </source>
</evidence>
<dbReference type="EMBL" id="NCKV01024510">
    <property type="protein sequence ID" value="RWS19600.1"/>
    <property type="molecule type" value="Genomic_DNA"/>
</dbReference>
<sequence length="355" mass="42091">MKEKLEDLMMRCELAHNNHSDYNDHKERIDNWILDVKRRIPALNTHDQSNVSTLENCIQIHEKLKNRRKEGNEVLEKMKKFGENVKQTSLESYAPTIQNEYKEYESKVNSLFAEIDKNMNFLKNSIGVMDSKKDLRDKLKGVEDWIKNNPKNELLPDKSFTSIGDALNAMEAKKQEWQTQRDILADVYEALKTGEHEEHLIHKYTELCKEIESYDWDSLIRKFSERLKQLIKFVEDPDNLKNAVKQINTLIDIIYNSCELLDVLAPTDNLENKKFQLEFVEAILKYMNSIKLDNIPKREVIEDENETINAKLEQFKDRLKRLVKEKQKAYNDHFMFQKACTNFISWLRNLKTKMP</sequence>
<keyword evidence="1" id="KW-0175">Coiled coil</keyword>
<gene>
    <name evidence="2" type="ORF">B4U80_12258</name>
</gene>
<dbReference type="Proteomes" id="UP000288716">
    <property type="component" value="Unassembled WGS sequence"/>
</dbReference>
<proteinExistence type="predicted"/>
<organism evidence="2 3">
    <name type="scientific">Leptotrombidium deliense</name>
    <dbReference type="NCBI Taxonomy" id="299467"/>
    <lineage>
        <taxon>Eukaryota</taxon>
        <taxon>Metazoa</taxon>
        <taxon>Ecdysozoa</taxon>
        <taxon>Arthropoda</taxon>
        <taxon>Chelicerata</taxon>
        <taxon>Arachnida</taxon>
        <taxon>Acari</taxon>
        <taxon>Acariformes</taxon>
        <taxon>Trombidiformes</taxon>
        <taxon>Prostigmata</taxon>
        <taxon>Anystina</taxon>
        <taxon>Parasitengona</taxon>
        <taxon>Trombiculoidea</taxon>
        <taxon>Trombiculidae</taxon>
        <taxon>Leptotrombidium</taxon>
    </lineage>
</organism>
<comment type="caution">
    <text evidence="2">The sequence shown here is derived from an EMBL/GenBank/DDBJ whole genome shotgun (WGS) entry which is preliminary data.</text>
</comment>
<dbReference type="AlphaFoldDB" id="A0A443RWI7"/>
<feature type="coiled-coil region" evidence="1">
    <location>
        <begin position="298"/>
        <end position="332"/>
    </location>
</feature>
<evidence type="ECO:0000313" key="2">
    <source>
        <dbReference type="EMBL" id="RWS19600.1"/>
    </source>
</evidence>
<evidence type="ECO:0000256" key="1">
    <source>
        <dbReference type="SAM" id="Coils"/>
    </source>
</evidence>
<dbReference type="OrthoDB" id="6500886at2759"/>
<dbReference type="SUPFAM" id="SSF46966">
    <property type="entry name" value="Spectrin repeat"/>
    <property type="match status" value="1"/>
</dbReference>
<reference evidence="2 3" key="1">
    <citation type="journal article" date="2018" name="Gigascience">
        <title>Genomes of trombidid mites reveal novel predicted allergens and laterally-transferred genes associated with secondary metabolism.</title>
        <authorList>
            <person name="Dong X."/>
            <person name="Chaisiri K."/>
            <person name="Xia D."/>
            <person name="Armstrong S.D."/>
            <person name="Fang Y."/>
            <person name="Donnelly M.J."/>
            <person name="Kadowaki T."/>
            <person name="McGarry J.W."/>
            <person name="Darby A.C."/>
            <person name="Makepeace B.L."/>
        </authorList>
    </citation>
    <scope>NUCLEOTIDE SEQUENCE [LARGE SCALE GENOMIC DNA]</scope>
    <source>
        <strain evidence="2">UoL-UT</strain>
    </source>
</reference>
<name>A0A443RWI7_9ACAR</name>